<gene>
    <name evidence="1" type="ORF">GCM10010840_29950</name>
</gene>
<dbReference type="RefSeq" id="WP_229723663.1">
    <property type="nucleotide sequence ID" value="NZ_BMOL01000017.1"/>
</dbReference>
<dbReference type="Proteomes" id="UP000639973">
    <property type="component" value="Unassembled WGS sequence"/>
</dbReference>
<evidence type="ECO:0000313" key="2">
    <source>
        <dbReference type="Proteomes" id="UP000639973"/>
    </source>
</evidence>
<dbReference type="EMBL" id="BMOL01000017">
    <property type="protein sequence ID" value="GGL89934.1"/>
    <property type="molecule type" value="Genomic_DNA"/>
</dbReference>
<comment type="caution">
    <text evidence="1">The sequence shown here is derived from an EMBL/GenBank/DDBJ whole genome shotgun (WGS) entry which is preliminary data.</text>
</comment>
<reference evidence="2" key="1">
    <citation type="journal article" date="2019" name="Int. J. Syst. Evol. Microbiol.">
        <title>The Global Catalogue of Microorganisms (GCM) 10K type strain sequencing project: providing services to taxonomists for standard genome sequencing and annotation.</title>
        <authorList>
            <consortium name="The Broad Institute Genomics Platform"/>
            <consortium name="The Broad Institute Genome Sequencing Center for Infectious Disease"/>
            <person name="Wu L."/>
            <person name="Ma J."/>
        </authorList>
    </citation>
    <scope>NUCLEOTIDE SEQUENCE [LARGE SCALE GENOMIC DNA]</scope>
    <source>
        <strain evidence="2">JCM 15442</strain>
    </source>
</reference>
<name>A0ABQ2GED4_9DEIO</name>
<keyword evidence="2" id="KW-1185">Reference proteome</keyword>
<proteinExistence type="predicted"/>
<accession>A0ABQ2GED4</accession>
<sequence>MVNIKPTPKASEAAPQAAGETFKIWYDARVHTDELALDDDGDILIRPARFRLRSHHRDFSDGRITEMLGVLAASGPHMVQELDGLYWAIHQTRRPSLAHWVWSNVRRQRDFEGGLRRAAEVHQAVGTTSPPESTLPKG</sequence>
<evidence type="ECO:0000313" key="1">
    <source>
        <dbReference type="EMBL" id="GGL89934.1"/>
    </source>
</evidence>
<organism evidence="1 2">
    <name type="scientific">Deinococcus aerolatus</name>
    <dbReference type="NCBI Taxonomy" id="522487"/>
    <lineage>
        <taxon>Bacteria</taxon>
        <taxon>Thermotogati</taxon>
        <taxon>Deinococcota</taxon>
        <taxon>Deinococci</taxon>
        <taxon>Deinococcales</taxon>
        <taxon>Deinococcaceae</taxon>
        <taxon>Deinococcus</taxon>
    </lineage>
</organism>
<protein>
    <submittedName>
        <fullName evidence="1">Uncharacterized protein</fullName>
    </submittedName>
</protein>